<dbReference type="Proteomes" id="UP000265703">
    <property type="component" value="Unassembled WGS sequence"/>
</dbReference>
<organism evidence="1 2">
    <name type="scientific">Glomus cerebriforme</name>
    <dbReference type="NCBI Taxonomy" id="658196"/>
    <lineage>
        <taxon>Eukaryota</taxon>
        <taxon>Fungi</taxon>
        <taxon>Fungi incertae sedis</taxon>
        <taxon>Mucoromycota</taxon>
        <taxon>Glomeromycotina</taxon>
        <taxon>Glomeromycetes</taxon>
        <taxon>Glomerales</taxon>
        <taxon>Glomeraceae</taxon>
        <taxon>Glomus</taxon>
    </lineage>
</organism>
<evidence type="ECO:0000313" key="1">
    <source>
        <dbReference type="EMBL" id="RIA89554.1"/>
    </source>
</evidence>
<gene>
    <name evidence="1" type="ORF">C1645_850785</name>
</gene>
<name>A0A397T3D0_9GLOM</name>
<proteinExistence type="predicted"/>
<reference evidence="1 2" key="1">
    <citation type="submission" date="2018-06" db="EMBL/GenBank/DDBJ databases">
        <title>Comparative genomics reveals the genomic features of Rhizophagus irregularis, R. cerebriforme, R. diaphanum and Gigaspora rosea, and their symbiotic lifestyle signature.</title>
        <authorList>
            <person name="Morin E."/>
            <person name="San Clemente H."/>
            <person name="Chen E.C.H."/>
            <person name="De La Providencia I."/>
            <person name="Hainaut M."/>
            <person name="Kuo A."/>
            <person name="Kohler A."/>
            <person name="Murat C."/>
            <person name="Tang N."/>
            <person name="Roy S."/>
            <person name="Loubradou J."/>
            <person name="Henrissat B."/>
            <person name="Grigoriev I.V."/>
            <person name="Corradi N."/>
            <person name="Roux C."/>
            <person name="Martin F.M."/>
        </authorList>
    </citation>
    <scope>NUCLEOTIDE SEQUENCE [LARGE SCALE GENOMIC DNA]</scope>
    <source>
        <strain evidence="1 2">DAOM 227022</strain>
    </source>
</reference>
<evidence type="ECO:0008006" key="3">
    <source>
        <dbReference type="Google" id="ProtNLM"/>
    </source>
</evidence>
<evidence type="ECO:0000313" key="2">
    <source>
        <dbReference type="Proteomes" id="UP000265703"/>
    </source>
</evidence>
<comment type="caution">
    <text evidence="1">The sequence shown here is derived from an EMBL/GenBank/DDBJ whole genome shotgun (WGS) entry which is preliminary data.</text>
</comment>
<protein>
    <recommendedName>
        <fullName evidence="3">F-box domain-containing protein</fullName>
    </recommendedName>
</protein>
<sequence>MRPTLPYDVFPTILGYLRYDRNTLFSCILVNRTMSILGVPLLWENPFMSNDSFDTINNYQSALLIRTYLACITEEERKYLINKGVNIRNFRKPIFDYTCFLEEILFCYSLYESILCWILLEYHHYTKKLLIDIKNIHINEYEMQYPLINSLYHMFFKRNKIRSLGISIDTLKVIDSIDQQFFNDINISLTNLTQLVIYLKDDCYDNNDNQQSFDFLLDMIKKWCHNFKHIRISNLLVFNNQKLSKVQEIINQQQNLQKLDLITPKENIVINDTLSNLNGHHNHNYLSEIEIHETDLSDNSILEGLASINSLKSLFLFRCKGISIQNIFILSNSLIILKKLRFISNEFSLGLIISTIGKSLKELITNQLDEESSEFILIHCSNSLTNLEIGINLNVQHIFYNLIKNLKIFHLKINCYKESTGKILNDLGFYLPNSLKYLSLVGLFTYSSFKVEHLENLLLNCNIVLESLEIYGSVNYNLLVVILNYIKNHKYFKSLIIDNLNRKEWKEAEFLLLKDISDYGSKVIFN</sequence>
<dbReference type="EMBL" id="QKYT01000215">
    <property type="protein sequence ID" value="RIA89554.1"/>
    <property type="molecule type" value="Genomic_DNA"/>
</dbReference>
<keyword evidence="2" id="KW-1185">Reference proteome</keyword>
<dbReference type="OrthoDB" id="2380164at2759"/>
<dbReference type="AlphaFoldDB" id="A0A397T3D0"/>
<accession>A0A397T3D0</accession>